<dbReference type="PANTHER" id="PTHR44329">
    <property type="entry name" value="SERINE/THREONINE-PROTEIN KINASE TNNI3K-RELATED"/>
    <property type="match status" value="1"/>
</dbReference>
<organism evidence="7 8">
    <name type="scientific">Entomortierella parvispora</name>
    <dbReference type="NCBI Taxonomy" id="205924"/>
    <lineage>
        <taxon>Eukaryota</taxon>
        <taxon>Fungi</taxon>
        <taxon>Fungi incertae sedis</taxon>
        <taxon>Mucoromycota</taxon>
        <taxon>Mortierellomycotina</taxon>
        <taxon>Mortierellomycetes</taxon>
        <taxon>Mortierellales</taxon>
        <taxon>Mortierellaceae</taxon>
        <taxon>Entomortierella</taxon>
    </lineage>
</organism>
<dbReference type="Gene3D" id="1.10.510.10">
    <property type="entry name" value="Transferase(Phosphotransferase) domain 1"/>
    <property type="match status" value="2"/>
</dbReference>
<dbReference type="InterPro" id="IPR001245">
    <property type="entry name" value="Ser-Thr/Tyr_kinase_cat_dom"/>
</dbReference>
<dbReference type="PROSITE" id="PS50011">
    <property type="entry name" value="PROTEIN_KINASE_DOM"/>
    <property type="match status" value="1"/>
</dbReference>
<dbReference type="PANTHER" id="PTHR44329:SF288">
    <property type="entry name" value="MITOGEN-ACTIVATED PROTEIN KINASE KINASE KINASE 20"/>
    <property type="match status" value="1"/>
</dbReference>
<dbReference type="InterPro" id="IPR051681">
    <property type="entry name" value="Ser/Thr_Kinases-Pseudokinases"/>
</dbReference>
<name>A0A9P3H3A3_9FUNG</name>
<dbReference type="Proteomes" id="UP000827284">
    <property type="component" value="Unassembled WGS sequence"/>
</dbReference>
<dbReference type="EMBL" id="BQFW01000002">
    <property type="protein sequence ID" value="GJJ69252.1"/>
    <property type="molecule type" value="Genomic_DNA"/>
</dbReference>
<keyword evidence="4" id="KW-0067">ATP-binding</keyword>
<evidence type="ECO:0000256" key="3">
    <source>
        <dbReference type="ARBA" id="ARBA00022777"/>
    </source>
</evidence>
<evidence type="ECO:0000259" key="6">
    <source>
        <dbReference type="PROSITE" id="PS50011"/>
    </source>
</evidence>
<evidence type="ECO:0000256" key="5">
    <source>
        <dbReference type="SAM" id="MobiDB-lite"/>
    </source>
</evidence>
<sequence>MGNPFSKCCATDTTIPKKMANVVVPAPSASASGSLVDAQGQRIEDESPTAAYLPPKDAIAAKSTTAKGPSLFQRVSTQFASLSNSIMGPKSITLEQGLRTFPYPLTEDERKILLANEIPASEIKKLSIGVDAGGMGIIHVAEWKGIKVAIKEASIHVISKEVEIYSRMKGCESVVQFYGVTFPPGLDKMCIVTKYADKGSLTWHLKVEYQNLTWADKLRLATQISSGIARLHQEGIYHRDLHGGNILIDDQGDALLTDFGASTVMEERVSRNMNLYSIQPSSTTEGQSKFISQKIVGLESHQSSSEAANSNNSKSSTSTKKANINGDSSDNSTDDPLIGVMAYIAPERFRNPRHFDAKCDIYSLGVLLWELTTGHSAFGKVPQDVHLAVAIMNGKREVSIEGTPAAYKALYERCWDSNPEKRPSTEEILSTLAAVRESMTPEQLAVKRTRNNIRYESVAMYEASLSIPRPTSDIQQHFVS</sequence>
<keyword evidence="8" id="KW-1185">Reference proteome</keyword>
<feature type="domain" description="Protein kinase" evidence="6">
    <location>
        <begin position="124"/>
        <end position="435"/>
    </location>
</feature>
<evidence type="ECO:0000313" key="7">
    <source>
        <dbReference type="EMBL" id="GJJ69252.1"/>
    </source>
</evidence>
<evidence type="ECO:0000256" key="4">
    <source>
        <dbReference type="ARBA" id="ARBA00022840"/>
    </source>
</evidence>
<feature type="region of interest" description="Disordered" evidence="5">
    <location>
        <begin position="301"/>
        <end position="336"/>
    </location>
</feature>
<gene>
    <name evidence="7" type="ORF">EMPS_01598</name>
</gene>
<reference evidence="7" key="1">
    <citation type="submission" date="2021-11" db="EMBL/GenBank/DDBJ databases">
        <authorList>
            <person name="Herlambang A."/>
            <person name="Guo Y."/>
            <person name="Takashima Y."/>
            <person name="Nishizawa T."/>
        </authorList>
    </citation>
    <scope>NUCLEOTIDE SEQUENCE</scope>
    <source>
        <strain evidence="7">E1425</strain>
    </source>
</reference>
<evidence type="ECO:0000256" key="1">
    <source>
        <dbReference type="ARBA" id="ARBA00022679"/>
    </source>
</evidence>
<accession>A0A9P3H3A3</accession>
<keyword evidence="1" id="KW-0808">Transferase</keyword>
<protein>
    <recommendedName>
        <fullName evidence="6">Protein kinase domain-containing protein</fullName>
    </recommendedName>
</protein>
<dbReference type="SUPFAM" id="SSF56112">
    <property type="entry name" value="Protein kinase-like (PK-like)"/>
    <property type="match status" value="1"/>
</dbReference>
<dbReference type="OrthoDB" id="10261027at2759"/>
<dbReference type="AlphaFoldDB" id="A0A9P3H3A3"/>
<evidence type="ECO:0000313" key="8">
    <source>
        <dbReference type="Proteomes" id="UP000827284"/>
    </source>
</evidence>
<feature type="compositionally biased region" description="Low complexity" evidence="5">
    <location>
        <begin position="303"/>
        <end position="323"/>
    </location>
</feature>
<evidence type="ECO:0000256" key="2">
    <source>
        <dbReference type="ARBA" id="ARBA00022741"/>
    </source>
</evidence>
<dbReference type="Pfam" id="PF00069">
    <property type="entry name" value="Pkinase"/>
    <property type="match status" value="1"/>
</dbReference>
<dbReference type="GO" id="GO:0004674">
    <property type="term" value="F:protein serine/threonine kinase activity"/>
    <property type="evidence" value="ECO:0007669"/>
    <property type="project" value="TreeGrafter"/>
</dbReference>
<keyword evidence="3" id="KW-0418">Kinase</keyword>
<proteinExistence type="predicted"/>
<keyword evidence="2" id="KW-0547">Nucleotide-binding</keyword>
<reference evidence="7" key="2">
    <citation type="journal article" date="2022" name="Microbiol. Resour. Announc.">
        <title>Whole-Genome Sequence of Entomortierella parvispora E1425, a Mucoromycotan Fungus Associated with Burkholderiaceae-Related Endosymbiotic Bacteria.</title>
        <authorList>
            <person name="Herlambang A."/>
            <person name="Guo Y."/>
            <person name="Takashima Y."/>
            <person name="Narisawa K."/>
            <person name="Ohta H."/>
            <person name="Nishizawa T."/>
        </authorList>
    </citation>
    <scope>NUCLEOTIDE SEQUENCE</scope>
    <source>
        <strain evidence="7">E1425</strain>
    </source>
</reference>
<dbReference type="InterPro" id="IPR000719">
    <property type="entry name" value="Prot_kinase_dom"/>
</dbReference>
<dbReference type="Pfam" id="PF07714">
    <property type="entry name" value="PK_Tyr_Ser-Thr"/>
    <property type="match status" value="1"/>
</dbReference>
<dbReference type="GO" id="GO:0005524">
    <property type="term" value="F:ATP binding"/>
    <property type="evidence" value="ECO:0007669"/>
    <property type="project" value="UniProtKB-KW"/>
</dbReference>
<dbReference type="InterPro" id="IPR011009">
    <property type="entry name" value="Kinase-like_dom_sf"/>
</dbReference>
<comment type="caution">
    <text evidence="7">The sequence shown here is derived from an EMBL/GenBank/DDBJ whole genome shotgun (WGS) entry which is preliminary data.</text>
</comment>